<proteinExistence type="inferred from homology"/>
<evidence type="ECO:0000256" key="3">
    <source>
        <dbReference type="ARBA" id="ARBA00011881"/>
    </source>
</evidence>
<dbReference type="Gene3D" id="3.40.50.1000">
    <property type="entry name" value="HAD superfamily/HAD-like"/>
    <property type="match status" value="1"/>
</dbReference>
<keyword evidence="9" id="KW-1185">Reference proteome</keyword>
<dbReference type="InterPro" id="IPR036412">
    <property type="entry name" value="HAD-like_sf"/>
</dbReference>
<dbReference type="InterPro" id="IPR006549">
    <property type="entry name" value="HAD-SF_hydro_IIIA"/>
</dbReference>
<dbReference type="GO" id="GO:0046872">
    <property type="term" value="F:metal ion binding"/>
    <property type="evidence" value="ECO:0007669"/>
    <property type="project" value="UniProtKB-KW"/>
</dbReference>
<dbReference type="KEGG" id="ddb:E7747_08105"/>
<dbReference type="FunFam" id="3.40.50.1000:FF:000029">
    <property type="entry name" value="3-deoxy-D-manno-octulosonate 8-phosphate phosphatase KdsC"/>
    <property type="match status" value="1"/>
</dbReference>
<feature type="binding site" evidence="7">
    <location>
        <position position="12"/>
    </location>
    <ligand>
        <name>substrate</name>
    </ligand>
</feature>
<evidence type="ECO:0000313" key="9">
    <source>
        <dbReference type="Proteomes" id="UP000297149"/>
    </source>
</evidence>
<dbReference type="NCBIfam" id="TIGR01662">
    <property type="entry name" value="HAD-SF-IIIA"/>
    <property type="match status" value="1"/>
</dbReference>
<comment type="similarity">
    <text evidence="2">Belongs to the KdsC family.</text>
</comment>
<dbReference type="AlphaFoldDB" id="A0A4P7W2S3"/>
<dbReference type="Pfam" id="PF00702">
    <property type="entry name" value="Hydrolase"/>
    <property type="match status" value="1"/>
</dbReference>
<organism evidence="8 9">
    <name type="scientific">Duncaniella dubosii</name>
    <dbReference type="NCBI Taxonomy" id="2518971"/>
    <lineage>
        <taxon>Bacteria</taxon>
        <taxon>Pseudomonadati</taxon>
        <taxon>Bacteroidota</taxon>
        <taxon>Bacteroidia</taxon>
        <taxon>Bacteroidales</taxon>
        <taxon>Muribaculaceae</taxon>
        <taxon>Duncaniella</taxon>
    </lineage>
</organism>
<dbReference type="PIRSF" id="PIRSF006118">
    <property type="entry name" value="KDO8-P_Ptase"/>
    <property type="match status" value="1"/>
</dbReference>
<comment type="subunit">
    <text evidence="3">Homotetramer.</text>
</comment>
<keyword evidence="6 7" id="KW-0460">Magnesium</keyword>
<dbReference type="EMBL" id="CP039396">
    <property type="protein sequence ID" value="QCD42243.1"/>
    <property type="molecule type" value="Genomic_DNA"/>
</dbReference>
<evidence type="ECO:0000256" key="2">
    <source>
        <dbReference type="ARBA" id="ARBA00005893"/>
    </source>
</evidence>
<dbReference type="Proteomes" id="UP000297149">
    <property type="component" value="Chromosome"/>
</dbReference>
<dbReference type="InterPro" id="IPR050793">
    <property type="entry name" value="CMP-NeuNAc_synthase"/>
</dbReference>
<evidence type="ECO:0000256" key="4">
    <source>
        <dbReference type="ARBA" id="ARBA00022723"/>
    </source>
</evidence>
<comment type="cofactor">
    <cofactor evidence="1 7">
        <name>Mg(2+)</name>
        <dbReference type="ChEBI" id="CHEBI:18420"/>
    </cofactor>
</comment>
<dbReference type="GO" id="GO:0016788">
    <property type="term" value="F:hydrolase activity, acting on ester bonds"/>
    <property type="evidence" value="ECO:0007669"/>
    <property type="project" value="InterPro"/>
</dbReference>
<dbReference type="SUPFAM" id="SSF56784">
    <property type="entry name" value="HAD-like"/>
    <property type="match status" value="1"/>
</dbReference>
<sequence length="166" mass="17956">MKNIRMFLTDVDGTLTDGGMYYTADGDVMKKFNARDGMGLQLLQKAGIKVGIITSESTSLVSRRAEKLGVDFLVQGKRDGGKLSACADICESLSISLNEVAYIGDDINCFDLLSAVGLRACPADAVEEVRSIPSIIVMNLKGGEGCVREFANLILKEINNQENTRK</sequence>
<evidence type="ECO:0000256" key="1">
    <source>
        <dbReference type="ARBA" id="ARBA00001946"/>
    </source>
</evidence>
<gene>
    <name evidence="8" type="ORF">E7747_08105</name>
</gene>
<evidence type="ECO:0000256" key="6">
    <source>
        <dbReference type="ARBA" id="ARBA00022842"/>
    </source>
</evidence>
<dbReference type="PANTHER" id="PTHR21485">
    <property type="entry name" value="HAD SUPERFAMILY MEMBERS CMAS AND KDSC"/>
    <property type="match status" value="1"/>
</dbReference>
<feature type="binding site" evidence="7">
    <location>
        <position position="105"/>
    </location>
    <ligand>
        <name>Mg(2+)</name>
        <dbReference type="ChEBI" id="CHEBI:18420"/>
    </ligand>
</feature>
<dbReference type="NCBIfam" id="TIGR01670">
    <property type="entry name" value="KdsC-phosphatas"/>
    <property type="match status" value="1"/>
</dbReference>
<dbReference type="PANTHER" id="PTHR21485:SF3">
    <property type="entry name" value="N-ACYLNEURAMINATE CYTIDYLYLTRANSFERASE"/>
    <property type="match status" value="1"/>
</dbReference>
<keyword evidence="4 7" id="KW-0479">Metal-binding</keyword>
<dbReference type="RefSeq" id="WP_136415305.1">
    <property type="nucleotide sequence ID" value="NZ_CP039396.1"/>
</dbReference>
<evidence type="ECO:0000313" key="8">
    <source>
        <dbReference type="EMBL" id="QCD42243.1"/>
    </source>
</evidence>
<dbReference type="GO" id="GO:0008781">
    <property type="term" value="F:N-acylneuraminate cytidylyltransferase activity"/>
    <property type="evidence" value="ECO:0007669"/>
    <property type="project" value="TreeGrafter"/>
</dbReference>
<evidence type="ECO:0000256" key="7">
    <source>
        <dbReference type="PIRSR" id="PIRSR006118-2"/>
    </source>
</evidence>
<keyword evidence="5 8" id="KW-0378">Hydrolase</keyword>
<reference evidence="9" key="1">
    <citation type="submission" date="2019-02" db="EMBL/GenBank/DDBJ databases">
        <title>Isolation and identification of novel species under the genus Muribaculum.</title>
        <authorList>
            <person name="Miyake S."/>
            <person name="Ding Y."/>
            <person name="Low A."/>
            <person name="Soh M."/>
            <person name="Seedorf H."/>
        </authorList>
    </citation>
    <scope>NUCLEOTIDE SEQUENCE [LARGE SCALE GENOMIC DNA]</scope>
    <source>
        <strain evidence="9">H5</strain>
    </source>
</reference>
<accession>A0A4P7W2S3</accession>
<name>A0A4P7W2S3_9BACT</name>
<evidence type="ECO:0000256" key="5">
    <source>
        <dbReference type="ARBA" id="ARBA00022801"/>
    </source>
</evidence>
<dbReference type="InterPro" id="IPR023214">
    <property type="entry name" value="HAD_sf"/>
</dbReference>
<dbReference type="CDD" id="cd01630">
    <property type="entry name" value="HAD_KDO-like"/>
    <property type="match status" value="1"/>
</dbReference>
<dbReference type="InterPro" id="IPR010023">
    <property type="entry name" value="KdsC_fam"/>
</dbReference>
<protein>
    <submittedName>
        <fullName evidence="8">HAD-IIIA family hydrolase</fullName>
    </submittedName>
</protein>
<feature type="binding site" evidence="7">
    <location>
        <position position="10"/>
    </location>
    <ligand>
        <name>Mg(2+)</name>
        <dbReference type="ChEBI" id="CHEBI:18420"/>
    </ligand>
</feature>